<sequence length="209" mass="23099">MASFSRKSARRRRKTFFGEGDPPISGEAATPRGGEDDGGSSSPGSEPTRPVDEEILAIPLSFDFHCSRAAGWLSVFSPGRLQFTAYCVHRVRRQFGFDQEIPAVMGVAAGKIPTINPFLKTRAFAYWSSVTSRVVIPSGNRVGIYTAAISNYWRDLMAATVEFRNNGRRDISHLLQAHVSPLPHPRLFAATNTMTTYANRQSSGYAVWR</sequence>
<gene>
    <name evidence="2" type="ORF">FSB_LOCUS23817</name>
</gene>
<feature type="region of interest" description="Disordered" evidence="1">
    <location>
        <begin position="1"/>
        <end position="50"/>
    </location>
</feature>
<protein>
    <submittedName>
        <fullName evidence="2">Uncharacterized protein</fullName>
    </submittedName>
</protein>
<dbReference type="EMBL" id="OIVN01001619">
    <property type="protein sequence ID" value="SPC95935.1"/>
    <property type="molecule type" value="Genomic_DNA"/>
</dbReference>
<evidence type="ECO:0000256" key="1">
    <source>
        <dbReference type="SAM" id="MobiDB-lite"/>
    </source>
</evidence>
<dbReference type="AlphaFoldDB" id="A0A2N9G8Z9"/>
<reference evidence="2" key="1">
    <citation type="submission" date="2018-02" db="EMBL/GenBank/DDBJ databases">
        <authorList>
            <person name="Cohen D.B."/>
            <person name="Kent A.D."/>
        </authorList>
    </citation>
    <scope>NUCLEOTIDE SEQUENCE</scope>
</reference>
<evidence type="ECO:0000313" key="2">
    <source>
        <dbReference type="EMBL" id="SPC95935.1"/>
    </source>
</evidence>
<organism evidence="2">
    <name type="scientific">Fagus sylvatica</name>
    <name type="common">Beechnut</name>
    <dbReference type="NCBI Taxonomy" id="28930"/>
    <lineage>
        <taxon>Eukaryota</taxon>
        <taxon>Viridiplantae</taxon>
        <taxon>Streptophyta</taxon>
        <taxon>Embryophyta</taxon>
        <taxon>Tracheophyta</taxon>
        <taxon>Spermatophyta</taxon>
        <taxon>Magnoliopsida</taxon>
        <taxon>eudicotyledons</taxon>
        <taxon>Gunneridae</taxon>
        <taxon>Pentapetalae</taxon>
        <taxon>rosids</taxon>
        <taxon>fabids</taxon>
        <taxon>Fagales</taxon>
        <taxon>Fagaceae</taxon>
        <taxon>Fagus</taxon>
    </lineage>
</organism>
<name>A0A2N9G8Z9_FAGSY</name>
<proteinExistence type="predicted"/>
<accession>A0A2N9G8Z9</accession>